<keyword evidence="1" id="KW-0732">Signal</keyword>
<dbReference type="InterPro" id="IPR007110">
    <property type="entry name" value="Ig-like_dom"/>
</dbReference>
<dbReference type="InterPro" id="IPR013106">
    <property type="entry name" value="Ig_V-set"/>
</dbReference>
<proteinExistence type="predicted"/>
<organism evidence="7 8">
    <name type="scientific">Cyprinus carpio</name>
    <name type="common">Common carp</name>
    <dbReference type="NCBI Taxonomy" id="7962"/>
    <lineage>
        <taxon>Eukaryota</taxon>
        <taxon>Metazoa</taxon>
        <taxon>Chordata</taxon>
        <taxon>Craniata</taxon>
        <taxon>Vertebrata</taxon>
        <taxon>Euteleostomi</taxon>
        <taxon>Actinopterygii</taxon>
        <taxon>Neopterygii</taxon>
        <taxon>Teleostei</taxon>
        <taxon>Ostariophysi</taxon>
        <taxon>Cypriniformes</taxon>
        <taxon>Cyprinidae</taxon>
        <taxon>Cyprininae</taxon>
        <taxon>Cyprinus</taxon>
    </lineage>
</organism>
<name>A0A8C1RZP9_CYPCA</name>
<dbReference type="Ensembl" id="ENSCCRT00015000379.1">
    <property type="protein sequence ID" value="ENSCCRP00015000356.1"/>
    <property type="gene ID" value="ENSCCRG00015000257.1"/>
</dbReference>
<dbReference type="SMART" id="SM00406">
    <property type="entry name" value="IGv"/>
    <property type="match status" value="1"/>
</dbReference>
<keyword evidence="2" id="KW-1064">Adaptive immunity</keyword>
<evidence type="ECO:0000259" key="6">
    <source>
        <dbReference type="PROSITE" id="PS50835"/>
    </source>
</evidence>
<evidence type="ECO:0000313" key="7">
    <source>
        <dbReference type="Ensembl" id="ENSCCRP00015000356.1"/>
    </source>
</evidence>
<dbReference type="Pfam" id="PF07686">
    <property type="entry name" value="V-set"/>
    <property type="match status" value="1"/>
</dbReference>
<dbReference type="InterPro" id="IPR051287">
    <property type="entry name" value="TCR_variable_region"/>
</dbReference>
<dbReference type="SUPFAM" id="SSF48726">
    <property type="entry name" value="Immunoglobulin"/>
    <property type="match status" value="1"/>
</dbReference>
<evidence type="ECO:0000256" key="5">
    <source>
        <dbReference type="ARBA" id="ARBA00043266"/>
    </source>
</evidence>
<dbReference type="GO" id="GO:0002250">
    <property type="term" value="P:adaptive immune response"/>
    <property type="evidence" value="ECO:0007669"/>
    <property type="project" value="UniProtKB-KW"/>
</dbReference>
<sequence length="149" mass="17237">FMIFCKCCEMCSILFQGETFKLSCSYSTNNDYVVLYWYRQNPKGKPQYLLRKGARLHHDDNTSDGRFQSTTSRASTELTITDVLTDSALYYCALKPTMTGNSTTVYKNILNKKTRKPFECFCFRNIFQRTLQVKLSCSYSTTSNNVLII</sequence>
<accession>A0A8C1RZP9</accession>
<dbReference type="PROSITE" id="PS50835">
    <property type="entry name" value="IG_LIKE"/>
    <property type="match status" value="1"/>
</dbReference>
<feature type="domain" description="Ig-like" evidence="6">
    <location>
        <begin position="16"/>
        <end position="106"/>
    </location>
</feature>
<dbReference type="GO" id="GO:0042101">
    <property type="term" value="C:T cell receptor complex"/>
    <property type="evidence" value="ECO:0007669"/>
    <property type="project" value="UniProtKB-KW"/>
</dbReference>
<evidence type="ECO:0000256" key="2">
    <source>
        <dbReference type="ARBA" id="ARBA00023130"/>
    </source>
</evidence>
<dbReference type="Gene3D" id="2.60.40.10">
    <property type="entry name" value="Immunoglobulins"/>
    <property type="match status" value="1"/>
</dbReference>
<keyword evidence="5" id="KW-0391">Immunity</keyword>
<protein>
    <recommendedName>
        <fullName evidence="6">Ig-like domain-containing protein</fullName>
    </recommendedName>
</protein>
<dbReference type="PANTHER" id="PTHR19367:SF18">
    <property type="entry name" value="T CELL RECEPTOR ALPHA VARIABLE 16"/>
    <property type="match status" value="1"/>
</dbReference>
<evidence type="ECO:0000256" key="4">
    <source>
        <dbReference type="ARBA" id="ARBA00023319"/>
    </source>
</evidence>
<evidence type="ECO:0000313" key="8">
    <source>
        <dbReference type="Proteomes" id="UP000694700"/>
    </source>
</evidence>
<dbReference type="InterPro" id="IPR036179">
    <property type="entry name" value="Ig-like_dom_sf"/>
</dbReference>
<dbReference type="Proteomes" id="UP000694700">
    <property type="component" value="Unplaced"/>
</dbReference>
<keyword evidence="5" id="KW-1279">T cell receptor</keyword>
<dbReference type="InterPro" id="IPR013783">
    <property type="entry name" value="Ig-like_fold"/>
</dbReference>
<dbReference type="AlphaFoldDB" id="A0A8C1RZP9"/>
<keyword evidence="3" id="KW-0675">Receptor</keyword>
<evidence type="ECO:0000256" key="3">
    <source>
        <dbReference type="ARBA" id="ARBA00023170"/>
    </source>
</evidence>
<dbReference type="PANTHER" id="PTHR19367">
    <property type="entry name" value="T-CELL RECEPTOR ALPHA CHAIN V REGION"/>
    <property type="match status" value="1"/>
</dbReference>
<keyword evidence="4" id="KW-0393">Immunoglobulin domain</keyword>
<evidence type="ECO:0000256" key="1">
    <source>
        <dbReference type="ARBA" id="ARBA00022729"/>
    </source>
</evidence>
<reference evidence="7" key="1">
    <citation type="submission" date="2025-08" db="UniProtKB">
        <authorList>
            <consortium name="Ensembl"/>
        </authorList>
    </citation>
    <scope>IDENTIFICATION</scope>
</reference>